<evidence type="ECO:0000256" key="2">
    <source>
        <dbReference type="ARBA" id="ARBA00023002"/>
    </source>
</evidence>
<feature type="signal peptide" evidence="4">
    <location>
        <begin position="1"/>
        <end position="17"/>
    </location>
</feature>
<dbReference type="PANTHER" id="PTHR43313">
    <property type="entry name" value="SHORT-CHAIN DEHYDROGENASE/REDUCTASE FAMILY 9C"/>
    <property type="match status" value="1"/>
</dbReference>
<evidence type="ECO:0000256" key="3">
    <source>
        <dbReference type="RuleBase" id="RU000363"/>
    </source>
</evidence>
<dbReference type="FunFam" id="3.40.50.720:FF:000074">
    <property type="entry name" value="Retinol dehydrogenase type 1"/>
    <property type="match status" value="1"/>
</dbReference>
<sequence>MWLYLAALLGLYYLLRWHREKQVVSHLRDKYVFITGCDSGFGNLLARQLDLRGLRVLAACLTEKGAEKLRAQTSDRLETVSLDVTKTESISAAAQWVKERVGDRGLWGLVNNAGISMPVGPNEWMTKQDFVTILDVNLLGMIEVTLSLLPLVRKARGRLVNVSSMAGRLSLFGGGYCISKYGVEAFSDSLRRELSYIGVKVALIEPGYFKTAVTSKEIHLKNIKDLWDRTSSEVKQIYGKRFLASYIKSLEPMGRTFTKDLSLVTDCMEHALTACHPRTRYSAGWDAKLLYIPMSYMPTFLVDAILTWGSPRPA</sequence>
<comment type="similarity">
    <text evidence="1 3">Belongs to the short-chain dehydrogenases/reductases (SDR) family.</text>
</comment>
<dbReference type="InterPro" id="IPR002347">
    <property type="entry name" value="SDR_fam"/>
</dbReference>
<evidence type="ECO:0000256" key="1">
    <source>
        <dbReference type="ARBA" id="ARBA00006484"/>
    </source>
</evidence>
<keyword evidence="6" id="KW-1185">Reference proteome</keyword>
<dbReference type="AlphaFoldDB" id="A0ABD2EAK0"/>
<evidence type="ECO:0000313" key="6">
    <source>
        <dbReference type="Proteomes" id="UP001610411"/>
    </source>
</evidence>
<evidence type="ECO:0000256" key="4">
    <source>
        <dbReference type="SAM" id="SignalP"/>
    </source>
</evidence>
<dbReference type="PRINTS" id="PR00080">
    <property type="entry name" value="SDRFAMILY"/>
</dbReference>
<accession>A0ABD2EAK0</accession>
<name>A0ABD2EAK0_DAUMA</name>
<dbReference type="CDD" id="cd09805">
    <property type="entry name" value="type2_17beta_HSD-like_SDR_c"/>
    <property type="match status" value="1"/>
</dbReference>
<dbReference type="Pfam" id="PF00106">
    <property type="entry name" value="adh_short"/>
    <property type="match status" value="1"/>
</dbReference>
<reference evidence="5 6" key="1">
    <citation type="journal article" date="2024" name="G3 (Bethesda)">
        <title>A hybrid genome assembly of the endangered aye-aye (Daubentonia madagascariensis).</title>
        <authorList>
            <person name="Versoza C.J."/>
            <person name="Pfeifer S.P."/>
        </authorList>
    </citation>
    <scope>NUCLEOTIDE SEQUENCE [LARGE SCALE GENOMIC DNA]</scope>
    <source>
        <strain evidence="5">6821</strain>
    </source>
</reference>
<evidence type="ECO:0000313" key="5">
    <source>
        <dbReference type="EMBL" id="KAL2776208.1"/>
    </source>
</evidence>
<dbReference type="InterPro" id="IPR020904">
    <property type="entry name" value="Sc_DH/Rdtase_CS"/>
</dbReference>
<feature type="chain" id="PRO_5044838840" evidence="4">
    <location>
        <begin position="18"/>
        <end position="314"/>
    </location>
</feature>
<organism evidence="5 6">
    <name type="scientific">Daubentonia madagascariensis</name>
    <name type="common">Aye-aye</name>
    <name type="synonym">Sciurus madagascariensis</name>
    <dbReference type="NCBI Taxonomy" id="31869"/>
    <lineage>
        <taxon>Eukaryota</taxon>
        <taxon>Metazoa</taxon>
        <taxon>Chordata</taxon>
        <taxon>Craniata</taxon>
        <taxon>Vertebrata</taxon>
        <taxon>Euteleostomi</taxon>
        <taxon>Mammalia</taxon>
        <taxon>Eutheria</taxon>
        <taxon>Euarchontoglires</taxon>
        <taxon>Primates</taxon>
        <taxon>Strepsirrhini</taxon>
        <taxon>Chiromyiformes</taxon>
        <taxon>Daubentoniidae</taxon>
        <taxon>Daubentonia</taxon>
    </lineage>
</organism>
<dbReference type="PANTHER" id="PTHR43313:SF11">
    <property type="entry name" value="RETINOL DEHYDROGENASE 16"/>
    <property type="match status" value="1"/>
</dbReference>
<comment type="caution">
    <text evidence="5">The sequence shown here is derived from an EMBL/GenBank/DDBJ whole genome shotgun (WGS) entry which is preliminary data.</text>
</comment>
<protein>
    <submittedName>
        <fullName evidence="5">Retinol dehydrogenase 16 isoform 1</fullName>
    </submittedName>
</protein>
<gene>
    <name evidence="5" type="ORF">WCI35_014117</name>
</gene>
<feature type="non-terminal residue" evidence="5">
    <location>
        <position position="314"/>
    </location>
</feature>
<dbReference type="Proteomes" id="UP001610411">
    <property type="component" value="Unassembled WGS sequence"/>
</dbReference>
<dbReference type="PRINTS" id="PR00081">
    <property type="entry name" value="GDHRDH"/>
</dbReference>
<dbReference type="GO" id="GO:0016616">
    <property type="term" value="F:oxidoreductase activity, acting on the CH-OH group of donors, NAD or NADP as acceptor"/>
    <property type="evidence" value="ECO:0007669"/>
    <property type="project" value="UniProtKB-ARBA"/>
</dbReference>
<dbReference type="Gene3D" id="3.40.50.720">
    <property type="entry name" value="NAD(P)-binding Rossmann-like Domain"/>
    <property type="match status" value="1"/>
</dbReference>
<keyword evidence="4" id="KW-0732">Signal</keyword>
<proteinExistence type="inferred from homology"/>
<dbReference type="PROSITE" id="PS00061">
    <property type="entry name" value="ADH_SHORT"/>
    <property type="match status" value="1"/>
</dbReference>
<dbReference type="EMBL" id="JBFSEQ010000005">
    <property type="protein sequence ID" value="KAL2776208.1"/>
    <property type="molecule type" value="Genomic_DNA"/>
</dbReference>
<dbReference type="SUPFAM" id="SSF51735">
    <property type="entry name" value="NAD(P)-binding Rossmann-fold domains"/>
    <property type="match status" value="1"/>
</dbReference>
<keyword evidence="2" id="KW-0560">Oxidoreductase</keyword>
<dbReference type="InterPro" id="IPR036291">
    <property type="entry name" value="NAD(P)-bd_dom_sf"/>
</dbReference>